<dbReference type="AlphaFoldDB" id="A0A8H4U292"/>
<reference evidence="1" key="2">
    <citation type="submission" date="2020-05" db="EMBL/GenBank/DDBJ databases">
        <authorList>
            <person name="Kim H.-S."/>
            <person name="Proctor R.H."/>
            <person name="Brown D.W."/>
        </authorList>
    </citation>
    <scope>NUCLEOTIDE SEQUENCE</scope>
    <source>
        <strain evidence="1">NRRL 20472</strain>
    </source>
</reference>
<dbReference type="OrthoDB" id="5076487at2759"/>
<evidence type="ECO:0000313" key="2">
    <source>
        <dbReference type="Proteomes" id="UP000622797"/>
    </source>
</evidence>
<keyword evidence="2" id="KW-1185">Reference proteome</keyword>
<reference evidence="1" key="1">
    <citation type="journal article" date="2020" name="BMC Genomics">
        <title>Correction to: Identification and distribution of gene clusters required for synthesis of sphingolipid metabolism inhibitors in diverse species of the filamentous fungus Fusarium.</title>
        <authorList>
            <person name="Kim H.S."/>
            <person name="Lohmar J.M."/>
            <person name="Busman M."/>
            <person name="Brown D.W."/>
            <person name="Naumann T.A."/>
            <person name="Divon H.H."/>
            <person name="Lysoe E."/>
            <person name="Uhlig S."/>
            <person name="Proctor R.H."/>
        </authorList>
    </citation>
    <scope>NUCLEOTIDE SEQUENCE</scope>
    <source>
        <strain evidence="1">NRRL 20472</strain>
    </source>
</reference>
<gene>
    <name evidence="1" type="ORF">FSARC_4373</name>
</gene>
<proteinExistence type="predicted"/>
<dbReference type="Proteomes" id="UP000622797">
    <property type="component" value="Unassembled WGS sequence"/>
</dbReference>
<name>A0A8H4U292_9HYPO</name>
<evidence type="ECO:0000313" key="1">
    <source>
        <dbReference type="EMBL" id="KAF4968183.1"/>
    </source>
</evidence>
<comment type="caution">
    <text evidence="1">The sequence shown here is derived from an EMBL/GenBank/DDBJ whole genome shotgun (WGS) entry which is preliminary data.</text>
</comment>
<accession>A0A8H4U292</accession>
<organism evidence="1 2">
    <name type="scientific">Fusarium sarcochroum</name>
    <dbReference type="NCBI Taxonomy" id="1208366"/>
    <lineage>
        <taxon>Eukaryota</taxon>
        <taxon>Fungi</taxon>
        <taxon>Dikarya</taxon>
        <taxon>Ascomycota</taxon>
        <taxon>Pezizomycotina</taxon>
        <taxon>Sordariomycetes</taxon>
        <taxon>Hypocreomycetidae</taxon>
        <taxon>Hypocreales</taxon>
        <taxon>Nectriaceae</taxon>
        <taxon>Fusarium</taxon>
        <taxon>Fusarium lateritium species complex</taxon>
    </lineage>
</organism>
<protein>
    <submittedName>
        <fullName evidence="1">Uncharacterized protein</fullName>
    </submittedName>
</protein>
<sequence length="158" mass="18013">MSPPLEPTEENILHYENFLGRLATEFKGQTDPDALTADKTVLITPSTPDASVSKEDASAFYHLMLAGCPKIPANPAHCDHFVDFSLCFRNDGGLSKPAVEDYNKRVYLIAKECFGKRVKYWHGLCRTRGNKQWGYYCRCDTDREEEIVRRLCRGESME</sequence>
<dbReference type="EMBL" id="JABEXW010000205">
    <property type="protein sequence ID" value="KAF4968183.1"/>
    <property type="molecule type" value="Genomic_DNA"/>
</dbReference>